<evidence type="ECO:0000256" key="4">
    <source>
        <dbReference type="ARBA" id="ARBA00022475"/>
    </source>
</evidence>
<dbReference type="GO" id="GO:0042995">
    <property type="term" value="C:cell projection"/>
    <property type="evidence" value="ECO:0007669"/>
    <property type="project" value="TreeGrafter"/>
</dbReference>
<evidence type="ECO:0000256" key="8">
    <source>
        <dbReference type="ARBA" id="ARBA00022847"/>
    </source>
</evidence>
<keyword evidence="22" id="KW-1185">Reference proteome</keyword>
<comment type="subcellular location">
    <subcellularLocation>
        <location evidence="1">Cell membrane</location>
        <topology evidence="1">Multi-pass membrane protein</topology>
    </subcellularLocation>
</comment>
<evidence type="ECO:0000256" key="13">
    <source>
        <dbReference type="ARBA" id="ARBA00034027"/>
    </source>
</evidence>
<gene>
    <name evidence="21" type="primary">SLC6A6</name>
</gene>
<evidence type="ECO:0000313" key="21">
    <source>
        <dbReference type="Ensembl" id="ENSSBOP00000027117.1"/>
    </source>
</evidence>
<feature type="transmembrane region" description="Helical" evidence="20">
    <location>
        <begin position="80"/>
        <end position="101"/>
    </location>
</feature>
<dbReference type="PROSITE" id="PS50267">
    <property type="entry name" value="NA_NEUROTRAN_SYMP_3"/>
    <property type="match status" value="1"/>
</dbReference>
<evidence type="ECO:0000256" key="12">
    <source>
        <dbReference type="ARBA" id="ARBA00033998"/>
    </source>
</evidence>
<dbReference type="PROSITE" id="PS00610">
    <property type="entry name" value="NA_NEUROTRAN_SYMP_1"/>
    <property type="match status" value="1"/>
</dbReference>
<keyword evidence="5" id="KW-0597">Phosphoprotein</keyword>
<dbReference type="PROSITE" id="PS00754">
    <property type="entry name" value="NA_NEUROTRAN_SYMP_2"/>
    <property type="match status" value="1"/>
</dbReference>
<evidence type="ECO:0000256" key="5">
    <source>
        <dbReference type="ARBA" id="ARBA00022553"/>
    </source>
</evidence>
<feature type="binding site" evidence="16">
    <location>
        <position position="301"/>
    </location>
    <ligand>
        <name>Na(+)</name>
        <dbReference type="ChEBI" id="CHEBI:29101"/>
        <label>1</label>
    </ligand>
</feature>
<feature type="transmembrane region" description="Helical" evidence="20">
    <location>
        <begin position="218"/>
        <end position="236"/>
    </location>
</feature>
<keyword evidence="7" id="KW-0532">Neurotransmitter transport</keyword>
<dbReference type="InterPro" id="IPR037272">
    <property type="entry name" value="SNS_sf"/>
</dbReference>
<evidence type="ECO:0000256" key="3">
    <source>
        <dbReference type="ARBA" id="ARBA00022448"/>
    </source>
</evidence>
<feature type="binding site" evidence="16">
    <location>
        <position position="398"/>
    </location>
    <ligand>
        <name>Na(+)</name>
        <dbReference type="ChEBI" id="CHEBI:29101"/>
        <label>1</label>
    </ligand>
</feature>
<keyword evidence="9 20" id="KW-1133">Transmembrane helix</keyword>
<reference evidence="21" key="2">
    <citation type="submission" date="2025-09" db="UniProtKB">
        <authorList>
            <consortium name="Ensembl"/>
        </authorList>
    </citation>
    <scope>IDENTIFICATION</scope>
</reference>
<feature type="disulfide bond" evidence="17">
    <location>
        <begin position="162"/>
        <end position="171"/>
    </location>
</feature>
<evidence type="ECO:0000256" key="7">
    <source>
        <dbReference type="ARBA" id="ARBA00022775"/>
    </source>
</evidence>
<feature type="transmembrane region" description="Helical" evidence="20">
    <location>
        <begin position="122"/>
        <end position="150"/>
    </location>
</feature>
<keyword evidence="6 18" id="KW-0812">Transmembrane</keyword>
<feature type="transmembrane region" description="Helical" evidence="20">
    <location>
        <begin position="460"/>
        <end position="484"/>
    </location>
</feature>
<proteinExistence type="inferred from homology"/>
<evidence type="ECO:0000256" key="11">
    <source>
        <dbReference type="ARBA" id="ARBA00023180"/>
    </source>
</evidence>
<keyword evidence="11" id="KW-0325">Glycoprotein</keyword>
<keyword evidence="4" id="KW-1003">Cell membrane</keyword>
<dbReference type="GO" id="GO:0005886">
    <property type="term" value="C:plasma membrane"/>
    <property type="evidence" value="ECO:0007669"/>
    <property type="project" value="UniProtKB-SubCell"/>
</dbReference>
<sequence>MATKEKLQCLKDFHKDILKPSPGKSPGTRPEDEAEGKPPQREKWSSKIDFVLSVAGGFVGLGNVWRFPYLCYKNGGGAFLIPYFIFLFGSGLPVFFLEIIIGQYTSEGGITCWEKICPLFSGIGYASIVIVSLLNIYYIVILAWATYYLFQSFQKELPWAHCNHSWNTPHCMEDTMRKNKSVWITISSTNFTSPVIEFWERNVLSLSPGIDHPGSLKWDLALCLLLVWLVCFFCIWKGVRSTGKVVYFTATFPFAMLLVLLVRGLTLPGAGAGIKFYLYPDITRLEDPQVWIDAGTQIFFSYAICLGAMTSLGSYNKYKYNSYRDCMLLGCLNSGTSFVSGFAIFSILGFMAQEQGVDIADVAESGPGLAFIAYPKAVTMMPLPTFWSILFFIMLLLLGLDSQFVEVEGQITSLVDLYPSFLRKGYRREIFIAFVCSISYLLGLTMVTEGGMYVFQLFDYYAASGVCLLWVAFFECFVIAWLYGERPFPWVETCPGPRSPHPPELRTPLLTTPTSPQGCFIFSLVKYVPLTYNKTYVYPNWAIGLGWSLALSSMLCVPLVIIIRLCQTEGPFLVRVKYLLTPREPNRWAVEREGATPYNSRTVMNGTLMKPTHIIVETMM</sequence>
<evidence type="ECO:0000256" key="14">
    <source>
        <dbReference type="ARBA" id="ARBA00049062"/>
    </source>
</evidence>
<dbReference type="InterPro" id="IPR002434">
    <property type="entry name" value="Na/ntran_symport_taurine"/>
</dbReference>
<dbReference type="GO" id="GO:0005369">
    <property type="term" value="F:taurine:sodium symporter activity"/>
    <property type="evidence" value="ECO:0007669"/>
    <property type="project" value="InterPro"/>
</dbReference>
<dbReference type="AlphaFoldDB" id="A0A2K6U5C9"/>
<dbReference type="PRINTS" id="PR01200">
    <property type="entry name" value="TAUTRANSPORT"/>
</dbReference>
<keyword evidence="17" id="KW-1015">Disulfide bond</keyword>
<dbReference type="PANTHER" id="PTHR11616">
    <property type="entry name" value="SODIUM/CHLORIDE DEPENDENT TRANSPORTER"/>
    <property type="match status" value="1"/>
</dbReference>
<evidence type="ECO:0000256" key="2">
    <source>
        <dbReference type="ARBA" id="ARBA00006123"/>
    </source>
</evidence>
<feature type="transmembrane region" description="Helical" evidence="20">
    <location>
        <begin position="545"/>
        <end position="566"/>
    </location>
</feature>
<dbReference type="GO" id="GO:0046872">
    <property type="term" value="F:metal ion binding"/>
    <property type="evidence" value="ECO:0007669"/>
    <property type="project" value="UniProtKB-KW"/>
</dbReference>
<dbReference type="PANTHER" id="PTHR11616:SF141">
    <property type="entry name" value="SODIUM- AND CHLORIDE-DEPENDENT TAURINE TRANSPORTER"/>
    <property type="match status" value="1"/>
</dbReference>
<evidence type="ECO:0000256" key="18">
    <source>
        <dbReference type="RuleBase" id="RU003732"/>
    </source>
</evidence>
<dbReference type="Proteomes" id="UP000233220">
    <property type="component" value="Unplaced"/>
</dbReference>
<dbReference type="GO" id="GO:0006836">
    <property type="term" value="P:neurotransmitter transport"/>
    <property type="evidence" value="ECO:0007669"/>
    <property type="project" value="UniProtKB-KW"/>
</dbReference>
<evidence type="ECO:0000256" key="6">
    <source>
        <dbReference type="ARBA" id="ARBA00022692"/>
    </source>
</evidence>
<dbReference type="Ensembl" id="ENSSBOT00000043993.1">
    <property type="protein sequence ID" value="ENSSBOP00000027117.1"/>
    <property type="gene ID" value="ENSSBOG00000029944.1"/>
</dbReference>
<dbReference type="GeneTree" id="ENSGT00940000154583"/>
<keyword evidence="16" id="KW-0915">Sodium</keyword>
<keyword evidence="8 18" id="KW-0769">Symport</keyword>
<feature type="binding site" evidence="16">
    <location>
        <position position="401"/>
    </location>
    <ligand>
        <name>Na(+)</name>
        <dbReference type="ChEBI" id="CHEBI:29101"/>
        <label>1</label>
    </ligand>
</feature>
<comment type="catalytic activity">
    <reaction evidence="13">
        <text>beta-alanine(out) + chloride(out) + 2 Na(+)(out) = beta-alanine(in) + chloride(in) + 2 Na(+)(in)</text>
        <dbReference type="Rhea" id="RHEA:71247"/>
        <dbReference type="ChEBI" id="CHEBI:17996"/>
        <dbReference type="ChEBI" id="CHEBI:29101"/>
        <dbReference type="ChEBI" id="CHEBI:57966"/>
    </reaction>
    <physiologicalReaction direction="left-to-right" evidence="13">
        <dbReference type="Rhea" id="RHEA:71248"/>
    </physiologicalReaction>
</comment>
<feature type="binding site" evidence="16">
    <location>
        <position position="63"/>
    </location>
    <ligand>
        <name>Na(+)</name>
        <dbReference type="ChEBI" id="CHEBI:29101"/>
        <label>1</label>
    </ligand>
</feature>
<feature type="region of interest" description="Disordered" evidence="19">
    <location>
        <begin position="1"/>
        <end position="42"/>
    </location>
</feature>
<name>A0A2K6U5C9_SAIBB</name>
<dbReference type="InterPro" id="IPR000175">
    <property type="entry name" value="Na/ntran_symport"/>
</dbReference>
<accession>A0A2K6U5C9</accession>
<comment type="similarity">
    <text evidence="2">Belongs to the sodium:neurotransmitter symporter (SNF) (TC 2.A.22) family. SLC6A6 subfamily.</text>
</comment>
<feature type="binding site" evidence="16">
    <location>
        <position position="56"/>
    </location>
    <ligand>
        <name>Na(+)</name>
        <dbReference type="ChEBI" id="CHEBI:29101"/>
        <label>1</label>
    </ligand>
</feature>
<feature type="transmembrane region" description="Helical" evidence="20">
    <location>
        <begin position="245"/>
        <end position="278"/>
    </location>
</feature>
<evidence type="ECO:0000256" key="10">
    <source>
        <dbReference type="ARBA" id="ARBA00023136"/>
    </source>
</evidence>
<keyword evidence="10 20" id="KW-0472">Membrane</keyword>
<evidence type="ECO:0000256" key="16">
    <source>
        <dbReference type="PIRSR" id="PIRSR600175-1"/>
    </source>
</evidence>
<evidence type="ECO:0000256" key="9">
    <source>
        <dbReference type="ARBA" id="ARBA00022989"/>
    </source>
</evidence>
<dbReference type="SUPFAM" id="SSF161070">
    <property type="entry name" value="SNF-like"/>
    <property type="match status" value="1"/>
</dbReference>
<feature type="transmembrane region" description="Helical" evidence="20">
    <location>
        <begin position="298"/>
        <end position="315"/>
    </location>
</feature>
<keyword evidence="16" id="KW-0479">Metal-binding</keyword>
<feature type="compositionally biased region" description="Basic and acidic residues" evidence="19">
    <location>
        <begin position="1"/>
        <end position="18"/>
    </location>
</feature>
<feature type="transmembrane region" description="Helical" evidence="20">
    <location>
        <begin position="430"/>
        <end position="448"/>
    </location>
</feature>
<feature type="transmembrane region" description="Helical" evidence="20">
    <location>
        <begin position="50"/>
        <end position="68"/>
    </location>
</feature>
<reference evidence="21" key="1">
    <citation type="submission" date="2025-08" db="UniProtKB">
        <authorList>
            <consortium name="Ensembl"/>
        </authorList>
    </citation>
    <scope>IDENTIFICATION</scope>
</reference>
<dbReference type="PRINTS" id="PR00176">
    <property type="entry name" value="NANEUSMPORT"/>
</dbReference>
<keyword evidence="3 18" id="KW-0813">Transport</keyword>
<feature type="binding site" evidence="16">
    <location>
        <position position="333"/>
    </location>
    <ligand>
        <name>Na(+)</name>
        <dbReference type="ChEBI" id="CHEBI:29101"/>
        <label>1</label>
    </ligand>
</feature>
<feature type="binding site" evidence="16">
    <location>
        <position position="59"/>
    </location>
    <ligand>
        <name>Na(+)</name>
        <dbReference type="ChEBI" id="CHEBI:29101"/>
        <label>1</label>
    </ligand>
</feature>
<feature type="transmembrane region" description="Helical" evidence="20">
    <location>
        <begin position="372"/>
        <end position="398"/>
    </location>
</feature>
<organism evidence="21 22">
    <name type="scientific">Saimiri boliviensis boliviensis</name>
    <name type="common">Bolivian squirrel monkey</name>
    <dbReference type="NCBI Taxonomy" id="39432"/>
    <lineage>
        <taxon>Eukaryota</taxon>
        <taxon>Metazoa</taxon>
        <taxon>Chordata</taxon>
        <taxon>Craniata</taxon>
        <taxon>Vertebrata</taxon>
        <taxon>Euteleostomi</taxon>
        <taxon>Mammalia</taxon>
        <taxon>Eutheria</taxon>
        <taxon>Euarchontoglires</taxon>
        <taxon>Primates</taxon>
        <taxon>Haplorrhini</taxon>
        <taxon>Platyrrhini</taxon>
        <taxon>Cebidae</taxon>
        <taxon>Saimiriinae</taxon>
        <taxon>Saimiri</taxon>
    </lineage>
</organism>
<evidence type="ECO:0000256" key="19">
    <source>
        <dbReference type="SAM" id="MobiDB-lite"/>
    </source>
</evidence>
<evidence type="ECO:0000256" key="20">
    <source>
        <dbReference type="SAM" id="Phobius"/>
    </source>
</evidence>
<dbReference type="Pfam" id="PF00209">
    <property type="entry name" value="SNF"/>
    <property type="match status" value="1"/>
</dbReference>
<feature type="transmembrane region" description="Helical" evidence="20">
    <location>
        <begin position="327"/>
        <end position="352"/>
    </location>
</feature>
<dbReference type="GO" id="GO:0005332">
    <property type="term" value="F:gamma-aminobutyric acid:sodium:chloride symporter activity"/>
    <property type="evidence" value="ECO:0007669"/>
    <property type="project" value="TreeGrafter"/>
</dbReference>
<evidence type="ECO:0000256" key="15">
    <source>
        <dbReference type="ARBA" id="ARBA00049351"/>
    </source>
</evidence>
<protein>
    <recommendedName>
        <fullName evidence="18">Transporter</fullName>
    </recommendedName>
</protein>
<feature type="compositionally biased region" description="Basic and acidic residues" evidence="19">
    <location>
        <begin position="29"/>
        <end position="42"/>
    </location>
</feature>
<evidence type="ECO:0000256" key="17">
    <source>
        <dbReference type="PIRSR" id="PIRSR600175-2"/>
    </source>
</evidence>
<evidence type="ECO:0000313" key="22">
    <source>
        <dbReference type="Proteomes" id="UP000233220"/>
    </source>
</evidence>
<evidence type="ECO:0000256" key="1">
    <source>
        <dbReference type="ARBA" id="ARBA00004651"/>
    </source>
</evidence>
<comment type="catalytic activity">
    <reaction evidence="15">
        <text>hypotaurine(out) + chloride(out) + 2 Na(+)(out) = hypotaurine(in) + chloride(in) + 2 Na(+)(in)</text>
        <dbReference type="Rhea" id="RHEA:71243"/>
        <dbReference type="ChEBI" id="CHEBI:17996"/>
        <dbReference type="ChEBI" id="CHEBI:29101"/>
        <dbReference type="ChEBI" id="CHEBI:57853"/>
    </reaction>
    <physiologicalReaction direction="left-to-right" evidence="15">
        <dbReference type="Rhea" id="RHEA:71244"/>
    </physiologicalReaction>
</comment>
<feature type="binding site" evidence="16">
    <location>
        <position position="402"/>
    </location>
    <ligand>
        <name>Na(+)</name>
        <dbReference type="ChEBI" id="CHEBI:29101"/>
        <label>1</label>
    </ligand>
</feature>
<comment type="catalytic activity">
    <reaction evidence="14">
        <text>taurine(out) + chloride(out) + 2 Na(+)(out) = taurine(in) + chloride(in) + 2 Na(+)(in)</text>
        <dbReference type="Rhea" id="RHEA:71223"/>
        <dbReference type="ChEBI" id="CHEBI:17996"/>
        <dbReference type="ChEBI" id="CHEBI:29101"/>
        <dbReference type="ChEBI" id="CHEBI:507393"/>
    </reaction>
    <physiologicalReaction direction="left-to-right" evidence="14">
        <dbReference type="Rhea" id="RHEA:71224"/>
    </physiologicalReaction>
</comment>
<comment type="catalytic activity">
    <reaction evidence="12">
        <text>4-aminobutanoate(out) + chloride(out) + 2 Na(+)(out) = 4-aminobutanoate(in) + chloride(in) + 2 Na(+)(in)</text>
        <dbReference type="Rhea" id="RHEA:70687"/>
        <dbReference type="ChEBI" id="CHEBI:17996"/>
        <dbReference type="ChEBI" id="CHEBI:29101"/>
        <dbReference type="ChEBI" id="CHEBI:59888"/>
    </reaction>
    <physiologicalReaction direction="left-to-right" evidence="12">
        <dbReference type="Rhea" id="RHEA:70688"/>
    </physiologicalReaction>
</comment>